<dbReference type="PANTHER" id="PTHR34365:SF7">
    <property type="entry name" value="GLYCINE-RICH DOMAIN-CONTAINING PROTEIN 1"/>
    <property type="match status" value="1"/>
</dbReference>
<protein>
    <recommendedName>
        <fullName evidence="4">TIGR04222 domain-containing membrane protein</fullName>
    </recommendedName>
</protein>
<dbReference type="AlphaFoldDB" id="A0A225DXK0"/>
<name>A0A225DXK0_9BACT</name>
<evidence type="ECO:0000313" key="3">
    <source>
        <dbReference type="Proteomes" id="UP000214646"/>
    </source>
</evidence>
<comment type="caution">
    <text evidence="2">The sequence shown here is derived from an EMBL/GenBank/DDBJ whole genome shotgun (WGS) entry which is preliminary data.</text>
</comment>
<evidence type="ECO:0000256" key="1">
    <source>
        <dbReference type="SAM" id="Phobius"/>
    </source>
</evidence>
<keyword evidence="1" id="KW-1133">Transmembrane helix</keyword>
<feature type="transmembrane region" description="Helical" evidence="1">
    <location>
        <begin position="165"/>
        <end position="185"/>
    </location>
</feature>
<accession>A0A225DXK0</accession>
<dbReference type="RefSeq" id="WP_088253373.1">
    <property type="nucleotide sequence ID" value="NZ_NIDE01000002.1"/>
</dbReference>
<reference evidence="3" key="1">
    <citation type="submission" date="2017-06" db="EMBL/GenBank/DDBJ databases">
        <title>Genome analysis of Fimbriiglobus ruber SP5, the first member of the order Planctomycetales with confirmed chitinolytic capability.</title>
        <authorList>
            <person name="Ravin N.V."/>
            <person name="Rakitin A.L."/>
            <person name="Ivanova A.A."/>
            <person name="Beletsky A.V."/>
            <person name="Kulichevskaya I.S."/>
            <person name="Mardanov A.V."/>
            <person name="Dedysh S.N."/>
        </authorList>
    </citation>
    <scope>NUCLEOTIDE SEQUENCE [LARGE SCALE GENOMIC DNA]</scope>
    <source>
        <strain evidence="3">SP5</strain>
    </source>
</reference>
<proteinExistence type="predicted"/>
<evidence type="ECO:0008006" key="4">
    <source>
        <dbReference type="Google" id="ProtNLM"/>
    </source>
</evidence>
<keyword evidence="1" id="KW-0472">Membrane</keyword>
<sequence length="490" mass="51096">MTSSDDLLRRIEEFDIDGTPSPALPFAARLARENGWSLAFATRVVAEYKRFMYLAVSHGTVCPSEEVDQAWHLHLTYTRSYWTRFCADVLGRPVHHDPTRGGAAEGDKHLRMYADTLAAYRQVFGTEPPADVWPPAGERFGESAQHRVVNTARNWVVPKAPVHRGAAAVGLAVAVVAGVGCAGAMDPFQLVGADFLFALIPIMIAAILVGRVLRNILRTPNPQPGDEDLSLGWAETAYLAGGIPRLATAAITRLVAAGGARVDPDGRLVPLYPAPAGLGEVEAMVLTALPVDKTKTTMSALNTAVEQAARRDRLNLFKEGLLITPRQAVGNTALALVPLALVLALLAFPRLCAGMANGKPVGFLVATCVVGGLVGLFALIERTNRRTKRGDALMNALRAKHKAMMNDKTWSGNDTTALAVALFGTAVLVGSPLDAVGTWFPRRTQSPTTGCGSGCGTYIGCGGTSGSGGGGDGGGGGGCGSGCGGCGGGD</sequence>
<organism evidence="2 3">
    <name type="scientific">Fimbriiglobus ruber</name>
    <dbReference type="NCBI Taxonomy" id="1908690"/>
    <lineage>
        <taxon>Bacteria</taxon>
        <taxon>Pseudomonadati</taxon>
        <taxon>Planctomycetota</taxon>
        <taxon>Planctomycetia</taxon>
        <taxon>Gemmatales</taxon>
        <taxon>Gemmataceae</taxon>
        <taxon>Fimbriiglobus</taxon>
    </lineage>
</organism>
<keyword evidence="1" id="KW-0812">Transmembrane</keyword>
<dbReference type="InterPro" id="IPR026467">
    <property type="entry name" value="Ser/Gly_Cys_C_dom"/>
</dbReference>
<feature type="transmembrane region" description="Helical" evidence="1">
    <location>
        <begin position="191"/>
        <end position="213"/>
    </location>
</feature>
<dbReference type="NCBIfam" id="TIGR04222">
    <property type="entry name" value="near_uncomplex"/>
    <property type="match status" value="1"/>
</dbReference>
<gene>
    <name evidence="2" type="ORF">FRUB_02014</name>
</gene>
<evidence type="ECO:0000313" key="2">
    <source>
        <dbReference type="EMBL" id="OWK45683.1"/>
    </source>
</evidence>
<feature type="transmembrane region" description="Helical" evidence="1">
    <location>
        <begin position="328"/>
        <end position="348"/>
    </location>
</feature>
<dbReference type="Proteomes" id="UP000214646">
    <property type="component" value="Unassembled WGS sequence"/>
</dbReference>
<dbReference type="EMBL" id="NIDE01000002">
    <property type="protein sequence ID" value="OWK45683.1"/>
    <property type="molecule type" value="Genomic_DNA"/>
</dbReference>
<dbReference type="InterPro" id="IPR009836">
    <property type="entry name" value="GRDP-like"/>
</dbReference>
<feature type="transmembrane region" description="Helical" evidence="1">
    <location>
        <begin position="360"/>
        <end position="380"/>
    </location>
</feature>
<dbReference type="OrthoDB" id="278697at2"/>
<keyword evidence="3" id="KW-1185">Reference proteome</keyword>
<dbReference type="PANTHER" id="PTHR34365">
    <property type="entry name" value="ENOLASE (DUF1399)"/>
    <property type="match status" value="1"/>
</dbReference>